<dbReference type="EMBL" id="CP003563">
    <property type="protein sequence ID" value="AFL50667.1"/>
    <property type="molecule type" value="Genomic_DNA"/>
</dbReference>
<dbReference type="KEGG" id="sfd:USDA257_c20850"/>
<feature type="compositionally biased region" description="Basic residues" evidence="1">
    <location>
        <begin position="82"/>
        <end position="94"/>
    </location>
</feature>
<accession>I3X461</accession>
<feature type="region of interest" description="Disordered" evidence="1">
    <location>
        <begin position="65"/>
        <end position="94"/>
    </location>
</feature>
<dbReference type="HOGENOM" id="CLU_2384565_0_0_5"/>
<sequence length="94" mass="11026">MLHHGQDIPGIERDARLQKWRQTLGLRKHEAPLFQQIILVPVEIIDMGIPFTLWTSAGAVNPSMRLRSERARRRSPNERVRHVQRRRRGARCPC</sequence>
<name>I3X461_SINF2</name>
<dbReference type="PATRIC" id="fig|1185652.3.peg.2151"/>
<dbReference type="Proteomes" id="UP000006180">
    <property type="component" value="Chromosome"/>
</dbReference>
<gene>
    <name evidence="2" type="ORF">USDA257_c20850</name>
</gene>
<evidence type="ECO:0000313" key="2">
    <source>
        <dbReference type="EMBL" id="AFL50667.1"/>
    </source>
</evidence>
<reference evidence="2 3" key="1">
    <citation type="journal article" date="2012" name="J. Bacteriol.">
        <title>Complete genome sequence of the broad-host-range strain Sinorhizobium fredii USDA257.</title>
        <authorList>
            <person name="Schuldes J."/>
            <person name="Rodriguez Orbegoso M."/>
            <person name="Schmeisser C."/>
            <person name="Krishnan H.B."/>
            <person name="Daniel R."/>
            <person name="Streit W.R."/>
        </authorList>
    </citation>
    <scope>NUCLEOTIDE SEQUENCE [LARGE SCALE GENOMIC DNA]</scope>
    <source>
        <strain evidence="2 3">USDA 257</strain>
    </source>
</reference>
<protein>
    <submittedName>
        <fullName evidence="2">Uncharacterized protein</fullName>
    </submittedName>
</protein>
<proteinExistence type="predicted"/>
<evidence type="ECO:0000256" key="1">
    <source>
        <dbReference type="SAM" id="MobiDB-lite"/>
    </source>
</evidence>
<evidence type="ECO:0000313" key="3">
    <source>
        <dbReference type="Proteomes" id="UP000006180"/>
    </source>
</evidence>
<organism evidence="2 3">
    <name type="scientific">Sinorhizobium fredii (strain USDA 257)</name>
    <dbReference type="NCBI Taxonomy" id="1185652"/>
    <lineage>
        <taxon>Bacteria</taxon>
        <taxon>Pseudomonadati</taxon>
        <taxon>Pseudomonadota</taxon>
        <taxon>Alphaproteobacteria</taxon>
        <taxon>Hyphomicrobiales</taxon>
        <taxon>Rhizobiaceae</taxon>
        <taxon>Sinorhizobium/Ensifer group</taxon>
        <taxon>Sinorhizobium</taxon>
    </lineage>
</organism>
<dbReference type="AlphaFoldDB" id="I3X461"/>